<feature type="compositionally biased region" description="Basic and acidic residues" evidence="1">
    <location>
        <begin position="51"/>
        <end position="60"/>
    </location>
</feature>
<feature type="compositionally biased region" description="Basic and acidic residues" evidence="1">
    <location>
        <begin position="83"/>
        <end position="100"/>
    </location>
</feature>
<evidence type="ECO:0000256" key="1">
    <source>
        <dbReference type="SAM" id="MobiDB-lite"/>
    </source>
</evidence>
<dbReference type="EMBL" id="JAUEPT010000108">
    <property type="protein sequence ID" value="KAK0431703.1"/>
    <property type="molecule type" value="Genomic_DNA"/>
</dbReference>
<reference evidence="2" key="1">
    <citation type="submission" date="2023-06" db="EMBL/GenBank/DDBJ databases">
        <authorList>
            <consortium name="Lawrence Berkeley National Laboratory"/>
            <person name="Ahrendt S."/>
            <person name="Sahu N."/>
            <person name="Indic B."/>
            <person name="Wong-Bajracharya J."/>
            <person name="Merenyi Z."/>
            <person name="Ke H.-M."/>
            <person name="Monk M."/>
            <person name="Kocsube S."/>
            <person name="Drula E."/>
            <person name="Lipzen A."/>
            <person name="Balint B."/>
            <person name="Henrissat B."/>
            <person name="Andreopoulos B."/>
            <person name="Martin F.M."/>
            <person name="Harder C.B."/>
            <person name="Rigling D."/>
            <person name="Ford K.L."/>
            <person name="Foster G.D."/>
            <person name="Pangilinan J."/>
            <person name="Papanicolaou A."/>
            <person name="Barry K."/>
            <person name="LaButti K."/>
            <person name="Viragh M."/>
            <person name="Koriabine M."/>
            <person name="Yan M."/>
            <person name="Riley R."/>
            <person name="Champramary S."/>
            <person name="Plett K.L."/>
            <person name="Tsai I.J."/>
            <person name="Slot J."/>
            <person name="Sipos G."/>
            <person name="Plett J."/>
            <person name="Nagy L.G."/>
            <person name="Grigoriev I.V."/>
        </authorList>
    </citation>
    <scope>NUCLEOTIDE SEQUENCE</scope>
    <source>
        <strain evidence="2">FPL87.14</strain>
    </source>
</reference>
<dbReference type="AlphaFoldDB" id="A0AA39MFB1"/>
<organism evidence="2 3">
    <name type="scientific">Armillaria borealis</name>
    <dbReference type="NCBI Taxonomy" id="47425"/>
    <lineage>
        <taxon>Eukaryota</taxon>
        <taxon>Fungi</taxon>
        <taxon>Dikarya</taxon>
        <taxon>Basidiomycota</taxon>
        <taxon>Agaricomycotina</taxon>
        <taxon>Agaricomycetes</taxon>
        <taxon>Agaricomycetidae</taxon>
        <taxon>Agaricales</taxon>
        <taxon>Marasmiineae</taxon>
        <taxon>Physalacriaceae</taxon>
        <taxon>Armillaria</taxon>
    </lineage>
</organism>
<gene>
    <name evidence="2" type="ORF">EV421DRAFT_1742862</name>
</gene>
<feature type="compositionally biased region" description="Basic and acidic residues" evidence="1">
    <location>
        <begin position="123"/>
        <end position="133"/>
    </location>
</feature>
<keyword evidence="3" id="KW-1185">Reference proteome</keyword>
<evidence type="ECO:0000313" key="3">
    <source>
        <dbReference type="Proteomes" id="UP001175226"/>
    </source>
</evidence>
<accession>A0AA39MFB1</accession>
<feature type="region of interest" description="Disordered" evidence="1">
    <location>
        <begin position="46"/>
        <end position="189"/>
    </location>
</feature>
<proteinExistence type="predicted"/>
<evidence type="ECO:0000313" key="2">
    <source>
        <dbReference type="EMBL" id="KAK0431703.1"/>
    </source>
</evidence>
<comment type="caution">
    <text evidence="2">The sequence shown here is derived from an EMBL/GenBank/DDBJ whole genome shotgun (WGS) entry which is preliminary data.</text>
</comment>
<sequence length="189" mass="22012">MVQSNTRRAYEEKSKLNWEAWTGKIEALKQQKIEWKVEVKKKEKQKQAANLREKQEEKEAINAVAKKQLQKEKKEKKDKKKTVKSERKIAESDIRKKAVETTKATLIQEEQKTDGNTEGEISEASKEKVLQKLKEKHNRKQKTLELTVSTTGEDKKRKQPTKSISMLAESREEEVLEHSMKGLLQKAQL</sequence>
<name>A0AA39MFB1_9AGAR</name>
<protein>
    <submittedName>
        <fullName evidence="2">Uncharacterized protein</fullName>
    </submittedName>
</protein>
<dbReference type="Proteomes" id="UP001175226">
    <property type="component" value="Unassembled WGS sequence"/>
</dbReference>